<keyword evidence="2" id="KW-1185">Reference proteome</keyword>
<proteinExistence type="predicted"/>
<reference evidence="1 2" key="1">
    <citation type="journal article" date="2020" name="ISME J.">
        <title>Uncovering the hidden diversity of litter-decomposition mechanisms in mushroom-forming fungi.</title>
        <authorList>
            <person name="Floudas D."/>
            <person name="Bentzer J."/>
            <person name="Ahren D."/>
            <person name="Johansson T."/>
            <person name="Persson P."/>
            <person name="Tunlid A."/>
        </authorList>
    </citation>
    <scope>NUCLEOTIDE SEQUENCE [LARGE SCALE GENOMIC DNA]</scope>
    <source>
        <strain evidence="1 2">CBS 291.85</strain>
    </source>
</reference>
<dbReference type="OrthoDB" id="124041at2759"/>
<protein>
    <submittedName>
        <fullName evidence="1">Uncharacterized protein</fullName>
    </submittedName>
</protein>
<dbReference type="EMBL" id="JAACJM010000225">
    <property type="protein sequence ID" value="KAF5336687.1"/>
    <property type="molecule type" value="Genomic_DNA"/>
</dbReference>
<gene>
    <name evidence="1" type="ORF">D9758_015675</name>
</gene>
<evidence type="ECO:0000313" key="1">
    <source>
        <dbReference type="EMBL" id="KAF5336687.1"/>
    </source>
</evidence>
<dbReference type="Proteomes" id="UP000559256">
    <property type="component" value="Unassembled WGS sequence"/>
</dbReference>
<evidence type="ECO:0000313" key="2">
    <source>
        <dbReference type="Proteomes" id="UP000559256"/>
    </source>
</evidence>
<sequence>MPFMPSFVIASFFSPAELYAERLRGRKILLENPAKVSRAEQQLEDQRSSKRRRAKNKLLMKRKDAKLNGIWKLEKGRANTGSYLSIIVMNGLHASTSSAATIFFSFWQASGVHTLKDSLSSNGRESGQEVRTVRQ</sequence>
<organism evidence="1 2">
    <name type="scientific">Tetrapyrgos nigripes</name>
    <dbReference type="NCBI Taxonomy" id="182062"/>
    <lineage>
        <taxon>Eukaryota</taxon>
        <taxon>Fungi</taxon>
        <taxon>Dikarya</taxon>
        <taxon>Basidiomycota</taxon>
        <taxon>Agaricomycotina</taxon>
        <taxon>Agaricomycetes</taxon>
        <taxon>Agaricomycetidae</taxon>
        <taxon>Agaricales</taxon>
        <taxon>Marasmiineae</taxon>
        <taxon>Marasmiaceae</taxon>
        <taxon>Tetrapyrgos</taxon>
    </lineage>
</organism>
<dbReference type="AlphaFoldDB" id="A0A8H5FHE7"/>
<name>A0A8H5FHE7_9AGAR</name>
<comment type="caution">
    <text evidence="1">The sequence shown here is derived from an EMBL/GenBank/DDBJ whole genome shotgun (WGS) entry which is preliminary data.</text>
</comment>
<accession>A0A8H5FHE7</accession>